<accession>A0ABQ8SZL6</accession>
<sequence length="94" mass="10672">MVGIREGGNESPGSLKAIFVQISFRFYDSFYFAFKITTSWRLRDKLTSVLMNKISGAANGVTVLHALMPFRSVWLRRLIGIVVRSNKCRSSEHC</sequence>
<dbReference type="Proteomes" id="UP001148838">
    <property type="component" value="Unassembled WGS sequence"/>
</dbReference>
<dbReference type="EMBL" id="JAJSOF020000017">
    <property type="protein sequence ID" value="KAJ4439674.1"/>
    <property type="molecule type" value="Genomic_DNA"/>
</dbReference>
<protein>
    <submittedName>
        <fullName evidence="1">Uncharacterized protein</fullName>
    </submittedName>
</protein>
<gene>
    <name evidence="1" type="ORF">ANN_07802</name>
</gene>
<evidence type="ECO:0000313" key="2">
    <source>
        <dbReference type="Proteomes" id="UP001148838"/>
    </source>
</evidence>
<organism evidence="1 2">
    <name type="scientific">Periplaneta americana</name>
    <name type="common">American cockroach</name>
    <name type="synonym">Blatta americana</name>
    <dbReference type="NCBI Taxonomy" id="6978"/>
    <lineage>
        <taxon>Eukaryota</taxon>
        <taxon>Metazoa</taxon>
        <taxon>Ecdysozoa</taxon>
        <taxon>Arthropoda</taxon>
        <taxon>Hexapoda</taxon>
        <taxon>Insecta</taxon>
        <taxon>Pterygota</taxon>
        <taxon>Neoptera</taxon>
        <taxon>Polyneoptera</taxon>
        <taxon>Dictyoptera</taxon>
        <taxon>Blattodea</taxon>
        <taxon>Blattoidea</taxon>
        <taxon>Blattidae</taxon>
        <taxon>Blattinae</taxon>
        <taxon>Periplaneta</taxon>
    </lineage>
</organism>
<reference evidence="1 2" key="1">
    <citation type="journal article" date="2022" name="Allergy">
        <title>Genome assembly and annotation of Periplaneta americana reveal a comprehensive cockroach allergen profile.</title>
        <authorList>
            <person name="Wang L."/>
            <person name="Xiong Q."/>
            <person name="Saelim N."/>
            <person name="Wang L."/>
            <person name="Nong W."/>
            <person name="Wan A.T."/>
            <person name="Shi M."/>
            <person name="Liu X."/>
            <person name="Cao Q."/>
            <person name="Hui J.H.L."/>
            <person name="Sookrung N."/>
            <person name="Leung T.F."/>
            <person name="Tungtrongchitr A."/>
            <person name="Tsui S.K.W."/>
        </authorList>
    </citation>
    <scope>NUCLEOTIDE SEQUENCE [LARGE SCALE GENOMIC DNA]</scope>
    <source>
        <strain evidence="1">PWHHKU_190912</strain>
    </source>
</reference>
<comment type="caution">
    <text evidence="1">The sequence shown here is derived from an EMBL/GenBank/DDBJ whole genome shotgun (WGS) entry which is preliminary data.</text>
</comment>
<name>A0ABQ8SZL6_PERAM</name>
<keyword evidence="2" id="KW-1185">Reference proteome</keyword>
<proteinExistence type="predicted"/>
<evidence type="ECO:0000313" key="1">
    <source>
        <dbReference type="EMBL" id="KAJ4439674.1"/>
    </source>
</evidence>